<name>A0A1P8WM79_9PLAN</name>
<dbReference type="OrthoDB" id="9801773at2"/>
<dbReference type="STRING" id="1891926.Fuma_04805"/>
<organism evidence="1 2">
    <name type="scientific">Fuerstiella marisgermanici</name>
    <dbReference type="NCBI Taxonomy" id="1891926"/>
    <lineage>
        <taxon>Bacteria</taxon>
        <taxon>Pseudomonadati</taxon>
        <taxon>Planctomycetota</taxon>
        <taxon>Planctomycetia</taxon>
        <taxon>Planctomycetales</taxon>
        <taxon>Planctomycetaceae</taxon>
        <taxon>Fuerstiella</taxon>
    </lineage>
</organism>
<accession>A0A1P8WM79</accession>
<keyword evidence="2" id="KW-1185">Reference proteome</keyword>
<sequence>MKVFDFRFTVDAPLAAVSAFHHEPGILKTLTPPLMIMQVHRFDPLAEGSIGEFTMWMGPIPVRWKAVHSNVSETGFTDTQAEGPMKTWVHTHSFHAINENTTEVHEHIEFEHHSGLKGVWSRMLFPKPGLLALFTIRKMITRREVGKRVAK</sequence>
<dbReference type="Gene3D" id="3.30.530.20">
    <property type="match status" value="1"/>
</dbReference>
<dbReference type="Proteomes" id="UP000187735">
    <property type="component" value="Chromosome"/>
</dbReference>
<dbReference type="EMBL" id="CP017641">
    <property type="protein sequence ID" value="APZ95150.1"/>
    <property type="molecule type" value="Genomic_DNA"/>
</dbReference>
<dbReference type="SUPFAM" id="SSF55961">
    <property type="entry name" value="Bet v1-like"/>
    <property type="match status" value="1"/>
</dbReference>
<proteinExistence type="predicted"/>
<evidence type="ECO:0000313" key="1">
    <source>
        <dbReference type="EMBL" id="APZ95150.1"/>
    </source>
</evidence>
<reference evidence="1 2" key="1">
    <citation type="journal article" date="2016" name="Front. Microbiol.">
        <title>Fuerstia marisgermanicae gen. nov., sp. nov., an Unusual Member of the Phylum Planctomycetes from the German Wadden Sea.</title>
        <authorList>
            <person name="Kohn T."/>
            <person name="Heuer A."/>
            <person name="Jogler M."/>
            <person name="Vollmers J."/>
            <person name="Boedeker C."/>
            <person name="Bunk B."/>
            <person name="Rast P."/>
            <person name="Borchert D."/>
            <person name="Glockner I."/>
            <person name="Freese H.M."/>
            <person name="Klenk H.P."/>
            <person name="Overmann J."/>
            <person name="Kaster A.K."/>
            <person name="Rohde M."/>
            <person name="Wiegand S."/>
            <person name="Jogler C."/>
        </authorList>
    </citation>
    <scope>NUCLEOTIDE SEQUENCE [LARGE SCALE GENOMIC DNA]</scope>
    <source>
        <strain evidence="1 2">NH11</strain>
    </source>
</reference>
<gene>
    <name evidence="1" type="ORF">Fuma_04805</name>
</gene>
<dbReference type="RefSeq" id="WP_077026356.1">
    <property type="nucleotide sequence ID" value="NZ_CP017641.1"/>
</dbReference>
<evidence type="ECO:0008006" key="3">
    <source>
        <dbReference type="Google" id="ProtNLM"/>
    </source>
</evidence>
<dbReference type="KEGG" id="fmr:Fuma_04805"/>
<protein>
    <recommendedName>
        <fullName evidence="3">Cyclase</fullName>
    </recommendedName>
</protein>
<dbReference type="AlphaFoldDB" id="A0A1P8WM79"/>
<evidence type="ECO:0000313" key="2">
    <source>
        <dbReference type="Proteomes" id="UP000187735"/>
    </source>
</evidence>
<dbReference type="InterPro" id="IPR023393">
    <property type="entry name" value="START-like_dom_sf"/>
</dbReference>